<name>A0A7G7MJ29_9PSEU</name>
<dbReference type="SUPFAM" id="SSF51735">
    <property type="entry name" value="NAD(P)-binding Rossmann-fold domains"/>
    <property type="match status" value="1"/>
</dbReference>
<evidence type="ECO:0000313" key="4">
    <source>
        <dbReference type="Proteomes" id="UP000515728"/>
    </source>
</evidence>
<protein>
    <submittedName>
        <fullName evidence="3">SDR family oxidoreductase</fullName>
    </submittedName>
</protein>
<dbReference type="Gene3D" id="3.40.50.720">
    <property type="entry name" value="NAD(P)-binding Rossmann-like Domain"/>
    <property type="match status" value="1"/>
</dbReference>
<dbReference type="PANTHER" id="PTHR43639">
    <property type="entry name" value="OXIDOREDUCTASE, SHORT-CHAIN DEHYDROGENASE/REDUCTASE FAMILY (AFU_ORTHOLOGUE AFUA_5G02870)"/>
    <property type="match status" value="1"/>
</dbReference>
<evidence type="ECO:0000313" key="3">
    <source>
        <dbReference type="EMBL" id="QNG52790.1"/>
    </source>
</evidence>
<evidence type="ECO:0000256" key="1">
    <source>
        <dbReference type="ARBA" id="ARBA00006484"/>
    </source>
</evidence>
<dbReference type="EMBL" id="CP060131">
    <property type="protein sequence ID" value="QNG52790.1"/>
    <property type="molecule type" value="Genomic_DNA"/>
</dbReference>
<reference evidence="3 4" key="1">
    <citation type="submission" date="2020-08" db="EMBL/GenBank/DDBJ databases">
        <authorList>
            <person name="Mo P."/>
        </authorList>
    </citation>
    <scope>NUCLEOTIDE SEQUENCE [LARGE SCALE GENOMIC DNA]</scope>
    <source>
        <strain evidence="3 4">CGMCC 4.1532</strain>
    </source>
</reference>
<dbReference type="KEGG" id="ppel:H6H00_01655"/>
<keyword evidence="4" id="KW-1185">Reference proteome</keyword>
<proteinExistence type="inferred from homology"/>
<dbReference type="PANTHER" id="PTHR43639:SF1">
    <property type="entry name" value="SHORT-CHAIN DEHYDROGENASE_REDUCTASE FAMILY PROTEIN"/>
    <property type="match status" value="1"/>
</dbReference>
<dbReference type="RefSeq" id="WP_185719619.1">
    <property type="nucleotide sequence ID" value="NZ_BAAAWI010000001.1"/>
</dbReference>
<organism evidence="3 4">
    <name type="scientific">Pseudonocardia petroleophila</name>
    <dbReference type="NCBI Taxonomy" id="37331"/>
    <lineage>
        <taxon>Bacteria</taxon>
        <taxon>Bacillati</taxon>
        <taxon>Actinomycetota</taxon>
        <taxon>Actinomycetes</taxon>
        <taxon>Pseudonocardiales</taxon>
        <taxon>Pseudonocardiaceae</taxon>
        <taxon>Pseudonocardia</taxon>
    </lineage>
</organism>
<accession>A0A7G7MJ29</accession>
<dbReference type="FunFam" id="3.40.50.720:FF:000084">
    <property type="entry name" value="Short-chain dehydrogenase reductase"/>
    <property type="match status" value="1"/>
</dbReference>
<dbReference type="PRINTS" id="PR00081">
    <property type="entry name" value="GDHRDH"/>
</dbReference>
<comment type="similarity">
    <text evidence="1">Belongs to the short-chain dehydrogenases/reductases (SDR) family.</text>
</comment>
<dbReference type="PRINTS" id="PR00080">
    <property type="entry name" value="SDRFAMILY"/>
</dbReference>
<evidence type="ECO:0000256" key="2">
    <source>
        <dbReference type="ARBA" id="ARBA00023002"/>
    </source>
</evidence>
<dbReference type="CDD" id="cd05233">
    <property type="entry name" value="SDR_c"/>
    <property type="match status" value="1"/>
</dbReference>
<keyword evidence="2" id="KW-0560">Oxidoreductase</keyword>
<dbReference type="AlphaFoldDB" id="A0A7G7MJ29"/>
<dbReference type="GO" id="GO:0016491">
    <property type="term" value="F:oxidoreductase activity"/>
    <property type="evidence" value="ECO:0007669"/>
    <property type="project" value="UniProtKB-KW"/>
</dbReference>
<sequence>MTSSLQGRHAVVTGSTSGIGAAIARTFAAEGASVVVSGRDRARGEAVVEEIAGAGGTATFVPSDLAGSPDDVRAFAAAATAALDGRVDVLVNNAAVCPAVTTTDLTDTQLDEALAVNVRAPHVLVAALVPAMAGRGDGAVVTIGSWMASVGSPIVGLYAATKAAEQQLTRSWAAEFGPSGVRVNTVSPGVTRTPINDGDGDLLDRIAAGTPAGRTVAPEDVARAVAWLASSDAALVHGVTLPVDGGISSTRPF</sequence>
<dbReference type="InterPro" id="IPR002347">
    <property type="entry name" value="SDR_fam"/>
</dbReference>
<dbReference type="Proteomes" id="UP000515728">
    <property type="component" value="Chromosome"/>
</dbReference>
<gene>
    <name evidence="3" type="ORF">H6H00_01655</name>
</gene>
<dbReference type="Pfam" id="PF13561">
    <property type="entry name" value="adh_short_C2"/>
    <property type="match status" value="1"/>
</dbReference>
<dbReference type="InterPro" id="IPR036291">
    <property type="entry name" value="NAD(P)-bd_dom_sf"/>
</dbReference>